<comment type="similarity">
    <text evidence="1">Belongs to the zinc-containing alcohol dehydrogenase family. Quinone oxidoreductase subfamily.</text>
</comment>
<dbReference type="InterPro" id="IPR014182">
    <property type="entry name" value="ADH_Zn_typ-1"/>
</dbReference>
<dbReference type="EMBL" id="KV425561">
    <property type="protein sequence ID" value="KZT27610.1"/>
    <property type="molecule type" value="Genomic_DNA"/>
</dbReference>
<dbReference type="Pfam" id="PF00107">
    <property type="entry name" value="ADH_zinc_N"/>
    <property type="match status" value="1"/>
</dbReference>
<keyword evidence="6" id="KW-1185">Reference proteome</keyword>
<dbReference type="InterPro" id="IPR020843">
    <property type="entry name" value="ER"/>
</dbReference>
<dbReference type="InterPro" id="IPR013154">
    <property type="entry name" value="ADH-like_N"/>
</dbReference>
<dbReference type="SUPFAM" id="SSF50129">
    <property type="entry name" value="GroES-like"/>
    <property type="match status" value="1"/>
</dbReference>
<dbReference type="GO" id="GO:0008270">
    <property type="term" value="F:zinc ion binding"/>
    <property type="evidence" value="ECO:0007669"/>
    <property type="project" value="InterPro"/>
</dbReference>
<proteinExistence type="inferred from homology"/>
<evidence type="ECO:0000259" key="4">
    <source>
        <dbReference type="SMART" id="SM00829"/>
    </source>
</evidence>
<evidence type="ECO:0000256" key="2">
    <source>
        <dbReference type="ARBA" id="ARBA00022857"/>
    </source>
</evidence>
<dbReference type="PANTHER" id="PTHR48106">
    <property type="entry name" value="QUINONE OXIDOREDUCTASE PIG3-RELATED"/>
    <property type="match status" value="1"/>
</dbReference>
<dbReference type="Proteomes" id="UP000076761">
    <property type="component" value="Unassembled WGS sequence"/>
</dbReference>
<dbReference type="InterPro" id="IPR013149">
    <property type="entry name" value="ADH-like_C"/>
</dbReference>
<organism evidence="5 6">
    <name type="scientific">Neolentinus lepideus HHB14362 ss-1</name>
    <dbReference type="NCBI Taxonomy" id="1314782"/>
    <lineage>
        <taxon>Eukaryota</taxon>
        <taxon>Fungi</taxon>
        <taxon>Dikarya</taxon>
        <taxon>Basidiomycota</taxon>
        <taxon>Agaricomycotina</taxon>
        <taxon>Agaricomycetes</taxon>
        <taxon>Gloeophyllales</taxon>
        <taxon>Gloeophyllaceae</taxon>
        <taxon>Neolentinus</taxon>
    </lineage>
</organism>
<dbReference type="STRING" id="1314782.A0A165U435"/>
<keyword evidence="2" id="KW-0521">NADP</keyword>
<dbReference type="Pfam" id="PF08240">
    <property type="entry name" value="ADH_N"/>
    <property type="match status" value="1"/>
</dbReference>
<protein>
    <submittedName>
        <fullName evidence="5">GroES-like protein</fullName>
    </submittedName>
</protein>
<feature type="domain" description="Enoyl reductase (ER)" evidence="4">
    <location>
        <begin position="10"/>
        <end position="330"/>
    </location>
</feature>
<evidence type="ECO:0000256" key="3">
    <source>
        <dbReference type="ARBA" id="ARBA00023002"/>
    </source>
</evidence>
<dbReference type="InParanoid" id="A0A165U435"/>
<dbReference type="Gene3D" id="3.40.50.720">
    <property type="entry name" value="NAD(P)-binding Rossmann-like Domain"/>
    <property type="match status" value="1"/>
</dbReference>
<dbReference type="AlphaFoldDB" id="A0A165U435"/>
<dbReference type="PANTHER" id="PTHR48106:SF7">
    <property type="entry name" value="DEHYDROGENASE, ZINC-CONTAINING, PUTATIVE (AFU_ORTHOLOGUE AFUA_5G10220)-RELATED"/>
    <property type="match status" value="1"/>
</dbReference>
<name>A0A165U435_9AGAM</name>
<evidence type="ECO:0000256" key="1">
    <source>
        <dbReference type="ARBA" id="ARBA00010371"/>
    </source>
</evidence>
<dbReference type="InterPro" id="IPR036291">
    <property type="entry name" value="NAD(P)-bd_dom_sf"/>
</dbReference>
<keyword evidence="3" id="KW-0560">Oxidoreductase</keyword>
<dbReference type="InterPro" id="IPR011032">
    <property type="entry name" value="GroES-like_sf"/>
</dbReference>
<dbReference type="OrthoDB" id="203908at2759"/>
<dbReference type="SMART" id="SM00829">
    <property type="entry name" value="PKS_ER"/>
    <property type="match status" value="1"/>
</dbReference>
<dbReference type="GO" id="GO:0070402">
    <property type="term" value="F:NADPH binding"/>
    <property type="evidence" value="ECO:0007669"/>
    <property type="project" value="TreeGrafter"/>
</dbReference>
<accession>A0A165U435</accession>
<dbReference type="Gene3D" id="3.90.180.10">
    <property type="entry name" value="Medium-chain alcohol dehydrogenases, catalytic domain"/>
    <property type="match status" value="1"/>
</dbReference>
<dbReference type="GO" id="GO:0035925">
    <property type="term" value="F:mRNA 3'-UTR AU-rich region binding"/>
    <property type="evidence" value="ECO:0007669"/>
    <property type="project" value="TreeGrafter"/>
</dbReference>
<dbReference type="CDD" id="cd08252">
    <property type="entry name" value="AL_MDR"/>
    <property type="match status" value="1"/>
</dbReference>
<dbReference type="GO" id="GO:0003960">
    <property type="term" value="F:quinone reductase (NADPH) activity"/>
    <property type="evidence" value="ECO:0007669"/>
    <property type="project" value="TreeGrafter"/>
</dbReference>
<evidence type="ECO:0000313" key="5">
    <source>
        <dbReference type="EMBL" id="KZT27610.1"/>
    </source>
</evidence>
<gene>
    <name evidence="5" type="ORF">NEOLEDRAFT_1154968</name>
</gene>
<dbReference type="SUPFAM" id="SSF51735">
    <property type="entry name" value="NAD(P)-binding Rossmann-fold domains"/>
    <property type="match status" value="1"/>
</dbReference>
<evidence type="ECO:0000313" key="6">
    <source>
        <dbReference type="Proteomes" id="UP000076761"/>
    </source>
</evidence>
<dbReference type="GO" id="GO:0005829">
    <property type="term" value="C:cytosol"/>
    <property type="evidence" value="ECO:0007669"/>
    <property type="project" value="TreeGrafter"/>
</dbReference>
<reference evidence="5 6" key="1">
    <citation type="journal article" date="2016" name="Mol. Biol. Evol.">
        <title>Comparative Genomics of Early-Diverging Mushroom-Forming Fungi Provides Insights into the Origins of Lignocellulose Decay Capabilities.</title>
        <authorList>
            <person name="Nagy L.G."/>
            <person name="Riley R."/>
            <person name="Tritt A."/>
            <person name="Adam C."/>
            <person name="Daum C."/>
            <person name="Floudas D."/>
            <person name="Sun H."/>
            <person name="Yadav J.S."/>
            <person name="Pangilinan J."/>
            <person name="Larsson K.H."/>
            <person name="Matsuura K."/>
            <person name="Barry K."/>
            <person name="Labutti K."/>
            <person name="Kuo R."/>
            <person name="Ohm R.A."/>
            <person name="Bhattacharya S.S."/>
            <person name="Shirouzu T."/>
            <person name="Yoshinaga Y."/>
            <person name="Martin F.M."/>
            <person name="Grigoriev I.V."/>
            <person name="Hibbett D.S."/>
        </authorList>
    </citation>
    <scope>NUCLEOTIDE SEQUENCE [LARGE SCALE GENOMIC DNA]</scope>
    <source>
        <strain evidence="5 6">HHB14362 ss-1</strain>
    </source>
</reference>
<sequence length="339" mass="37239">MKAIHFPEPGPPSVLSLTDVPIPSLESPYDILVRIRACALNPVDTKIRQGKFHAHAVLGFDGAGIVERAGEQALFIFGDEVMFSGALGRCGTNAQYTVIDSRIVGRKPRGWSWEDAAGLPLVGLTAWEMFEGHFNLEPFQTPSKEHTLLIVNGAGGVGSVATQLAAKVFRIKNVIVTASRKETSDWARRNGATHIINHHEVLGPQLEKLCLQPTLAFICHDTQQYLEPIVKVMRPWGRVGSIVETDTPLNFHTTDAFGKSLSFHWEFMLAKPANQFDLPTQGRMLNDLATAVEKGDVTTLVTVKEILSQDSLRKMHKLIESGKSVGKIVFEVKDTIAAI</sequence>